<evidence type="ECO:0000313" key="2">
    <source>
        <dbReference type="EMBL" id="SFE85275.1"/>
    </source>
</evidence>
<dbReference type="InParanoid" id="A0A1I2DXB8"/>
<dbReference type="Proteomes" id="UP000181976">
    <property type="component" value="Unassembled WGS sequence"/>
</dbReference>
<reference evidence="2 3" key="1">
    <citation type="submission" date="2016-10" db="EMBL/GenBank/DDBJ databases">
        <authorList>
            <person name="de Groot N.N."/>
        </authorList>
    </citation>
    <scope>NUCLEOTIDE SEQUENCE [LARGE SCALE GENOMIC DNA]</scope>
    <source>
        <strain evidence="2 3">DSM 19012</strain>
    </source>
</reference>
<gene>
    <name evidence="2" type="ORF">SAMN05444380_12067</name>
</gene>
<feature type="transmembrane region" description="Helical" evidence="1">
    <location>
        <begin position="45"/>
        <end position="67"/>
    </location>
</feature>
<evidence type="ECO:0000256" key="1">
    <source>
        <dbReference type="SAM" id="Phobius"/>
    </source>
</evidence>
<dbReference type="AlphaFoldDB" id="A0A1I2DXB8"/>
<organism evidence="2 3">
    <name type="scientific">Thermophagus xiamenensis</name>
    <dbReference type="NCBI Taxonomy" id="385682"/>
    <lineage>
        <taxon>Bacteria</taxon>
        <taxon>Pseudomonadati</taxon>
        <taxon>Bacteroidota</taxon>
        <taxon>Bacteroidia</taxon>
        <taxon>Marinilabiliales</taxon>
        <taxon>Marinilabiliaceae</taxon>
        <taxon>Thermophagus</taxon>
    </lineage>
</organism>
<keyword evidence="1" id="KW-1133">Transmembrane helix</keyword>
<protein>
    <submittedName>
        <fullName evidence="2">Uncharacterized protein</fullName>
    </submittedName>
</protein>
<proteinExistence type="predicted"/>
<sequence length="69" mass="8029">MDRVYFTLSYKKYLSSQKGSLVYQLSLTMLWPMVFMNFLNIAGMVLLILKAGLVLITTNFSYLYSLINF</sequence>
<keyword evidence="3" id="KW-1185">Reference proteome</keyword>
<keyword evidence="1" id="KW-0812">Transmembrane</keyword>
<name>A0A1I2DXB8_9BACT</name>
<accession>A0A1I2DXB8</accession>
<dbReference type="EMBL" id="FONA01000020">
    <property type="protein sequence ID" value="SFE85275.1"/>
    <property type="molecule type" value="Genomic_DNA"/>
</dbReference>
<feature type="transmembrane region" description="Helical" evidence="1">
    <location>
        <begin position="21"/>
        <end position="39"/>
    </location>
</feature>
<evidence type="ECO:0000313" key="3">
    <source>
        <dbReference type="Proteomes" id="UP000181976"/>
    </source>
</evidence>
<keyword evidence="1" id="KW-0472">Membrane</keyword>